<reference evidence="2 3" key="1">
    <citation type="journal article" date="2020" name="G3 (Bethesda)">
        <title>Improved Reference Genome for Cyclotella cryptica CCMP332, a Model for Cell Wall Morphogenesis, Salinity Adaptation, and Lipid Production in Diatoms (Bacillariophyta).</title>
        <authorList>
            <person name="Roberts W.R."/>
            <person name="Downey K.M."/>
            <person name="Ruck E.C."/>
            <person name="Traller J.C."/>
            <person name="Alverson A.J."/>
        </authorList>
    </citation>
    <scope>NUCLEOTIDE SEQUENCE [LARGE SCALE GENOMIC DNA]</scope>
    <source>
        <strain evidence="2 3">CCMP332</strain>
    </source>
</reference>
<evidence type="ECO:0000313" key="2">
    <source>
        <dbReference type="EMBL" id="KAL3786877.1"/>
    </source>
</evidence>
<dbReference type="AlphaFoldDB" id="A0ABD3PG29"/>
<name>A0ABD3PG29_9STRA</name>
<comment type="caution">
    <text evidence="2">The sequence shown here is derived from an EMBL/GenBank/DDBJ whole genome shotgun (WGS) entry which is preliminary data.</text>
</comment>
<accession>A0ABD3PG29</accession>
<evidence type="ECO:0000256" key="1">
    <source>
        <dbReference type="SAM" id="MobiDB-lite"/>
    </source>
</evidence>
<evidence type="ECO:0000313" key="3">
    <source>
        <dbReference type="Proteomes" id="UP001516023"/>
    </source>
</evidence>
<feature type="region of interest" description="Disordered" evidence="1">
    <location>
        <begin position="455"/>
        <end position="483"/>
    </location>
</feature>
<feature type="compositionally biased region" description="Acidic residues" evidence="1">
    <location>
        <begin position="424"/>
        <end position="443"/>
    </location>
</feature>
<gene>
    <name evidence="2" type="ORF">HJC23_013798</name>
</gene>
<organism evidence="2 3">
    <name type="scientific">Cyclotella cryptica</name>
    <dbReference type="NCBI Taxonomy" id="29204"/>
    <lineage>
        <taxon>Eukaryota</taxon>
        <taxon>Sar</taxon>
        <taxon>Stramenopiles</taxon>
        <taxon>Ochrophyta</taxon>
        <taxon>Bacillariophyta</taxon>
        <taxon>Coscinodiscophyceae</taxon>
        <taxon>Thalassiosirophycidae</taxon>
        <taxon>Stephanodiscales</taxon>
        <taxon>Stephanodiscaceae</taxon>
        <taxon>Cyclotella</taxon>
    </lineage>
</organism>
<keyword evidence="3" id="KW-1185">Reference proteome</keyword>
<dbReference type="Proteomes" id="UP001516023">
    <property type="component" value="Unassembled WGS sequence"/>
</dbReference>
<dbReference type="EMBL" id="JABMIG020000186">
    <property type="protein sequence ID" value="KAL3786877.1"/>
    <property type="molecule type" value="Genomic_DNA"/>
</dbReference>
<feature type="region of interest" description="Disordered" evidence="1">
    <location>
        <begin position="423"/>
        <end position="443"/>
    </location>
</feature>
<feature type="region of interest" description="Disordered" evidence="1">
    <location>
        <begin position="499"/>
        <end position="518"/>
    </location>
</feature>
<protein>
    <submittedName>
        <fullName evidence="2">Uncharacterized protein</fullName>
    </submittedName>
</protein>
<sequence length="670" mass="75125">MMQSQNSTPQQAQALVSITMGDCTIHFSVDATLLLGPDAKKVVTNSAGENEFHLIPFSRVLSADASLVDLLTLLSRMLEINNPPTPCSQQDEIVSMLSSTCIIDASYHPPRNITSILQSHPDRSGPRSKTLQGMGWFPSGTLVVLSSCAAASNTEKEQREERLLEKFVQWQSRHVLGQEEFGYNLPALAGKQDGILTKTTPVQYIGLGNNHNNAKKDNKLLKPTDIFNAMQQRFQHEAHPIIHPNGLVHPKRTHKRTERQRQERLDAILNNLQQRSIKKTSAQVRHMLIKSRSVGDKKLRMEDRFHLEIVRFDDTVHGNNKQTEENRDYRFFSRQTTAGKVASAVASSLGSCDDRAAEFLVSVSAASRDSKHKYRRLPNTMSLHDAQGAGWLKEFDLVLIRIYLLPNETHSNDVMVGPTKSVLEEESDDESVADDVNDDTMDEDVVGNENRDAEMMEQSTSIGQAREVTPISLDESSKPSESYNLQQRLQSVFQSMDAAEVDSNQASNKNKSLKKKKPISKQLQNMLMKSKATGNARIKQEDRVYLRVLLFHDDNNKGVQSCRLSCSYKFFDKRNDVAHIISSSDTNKSFVDKDEDVEKELILQLSNGSSDPLKEEAFYRKLAPSLTLGDAMQKKLLENFDSVLVRMFDKQVGVSSCEEWLGHSGCGLGS</sequence>
<proteinExistence type="predicted"/>